<evidence type="ECO:0000259" key="5">
    <source>
        <dbReference type="PROSITE" id="PS50931"/>
    </source>
</evidence>
<evidence type="ECO:0000313" key="7">
    <source>
        <dbReference type="Proteomes" id="UP000189369"/>
    </source>
</evidence>
<dbReference type="AlphaFoldDB" id="A0A1U9JXU9"/>
<comment type="similarity">
    <text evidence="1">Belongs to the LysR transcriptional regulatory family.</text>
</comment>
<gene>
    <name evidence="6" type="ORF">PAEH1_01840</name>
</gene>
<dbReference type="PANTHER" id="PTHR30537:SF5">
    <property type="entry name" value="HTH-TYPE TRANSCRIPTIONAL ACTIVATOR TTDR-RELATED"/>
    <property type="match status" value="1"/>
</dbReference>
<dbReference type="PANTHER" id="PTHR30537">
    <property type="entry name" value="HTH-TYPE TRANSCRIPTIONAL REGULATOR"/>
    <property type="match status" value="1"/>
</dbReference>
<dbReference type="SUPFAM" id="SSF53850">
    <property type="entry name" value="Periplasmic binding protein-like II"/>
    <property type="match status" value="1"/>
</dbReference>
<dbReference type="Gene3D" id="1.10.10.10">
    <property type="entry name" value="Winged helix-like DNA-binding domain superfamily/Winged helix DNA-binding domain"/>
    <property type="match status" value="1"/>
</dbReference>
<feature type="domain" description="HTH lysR-type" evidence="5">
    <location>
        <begin position="1"/>
        <end position="59"/>
    </location>
</feature>
<dbReference type="KEGG" id="phn:PAEH1_01840"/>
<accession>A0A1U9JXU9</accession>
<keyword evidence="4" id="KW-0804">Transcription</keyword>
<dbReference type="InterPro" id="IPR005119">
    <property type="entry name" value="LysR_subst-bd"/>
</dbReference>
<dbReference type="FunFam" id="1.10.10.10:FF:000001">
    <property type="entry name" value="LysR family transcriptional regulator"/>
    <property type="match status" value="1"/>
</dbReference>
<keyword evidence="3" id="KW-0238">DNA-binding</keyword>
<dbReference type="InterPro" id="IPR036388">
    <property type="entry name" value="WH-like_DNA-bd_sf"/>
</dbReference>
<evidence type="ECO:0000256" key="1">
    <source>
        <dbReference type="ARBA" id="ARBA00009437"/>
    </source>
</evidence>
<evidence type="ECO:0000313" key="6">
    <source>
        <dbReference type="EMBL" id="AQS50607.1"/>
    </source>
</evidence>
<evidence type="ECO:0000256" key="4">
    <source>
        <dbReference type="ARBA" id="ARBA00023163"/>
    </source>
</evidence>
<organism evidence="6 7">
    <name type="scientific">Paenalcaligenes hominis</name>
    <dbReference type="NCBI Taxonomy" id="643674"/>
    <lineage>
        <taxon>Bacteria</taxon>
        <taxon>Pseudomonadati</taxon>
        <taxon>Pseudomonadota</taxon>
        <taxon>Betaproteobacteria</taxon>
        <taxon>Burkholderiales</taxon>
        <taxon>Alcaligenaceae</taxon>
        <taxon>Paenalcaligenes</taxon>
    </lineage>
</organism>
<dbReference type="SUPFAM" id="SSF46785">
    <property type="entry name" value="Winged helix' DNA-binding domain"/>
    <property type="match status" value="1"/>
</dbReference>
<name>A0A1U9JXU9_9BURK</name>
<dbReference type="Pfam" id="PF00126">
    <property type="entry name" value="HTH_1"/>
    <property type="match status" value="1"/>
</dbReference>
<protein>
    <submittedName>
        <fullName evidence="6">LysR family transcriptional regulator</fullName>
    </submittedName>
</protein>
<dbReference type="GO" id="GO:0003700">
    <property type="term" value="F:DNA-binding transcription factor activity"/>
    <property type="evidence" value="ECO:0007669"/>
    <property type="project" value="InterPro"/>
</dbReference>
<evidence type="ECO:0000256" key="3">
    <source>
        <dbReference type="ARBA" id="ARBA00023125"/>
    </source>
</evidence>
<reference evidence="6 7" key="1">
    <citation type="submission" date="2017-01" db="EMBL/GenBank/DDBJ databases">
        <title>Complete Genome Sequence of Paenalcaligenes hominis, Isolated from a paraplegic Patient with neurogenic bladder.</title>
        <authorList>
            <person name="Mukhopadhyay R."/>
            <person name="Joaquin J."/>
            <person name="Hogue R."/>
            <person name="Kilaru A."/>
            <person name="Jospin G."/>
            <person name="Mars K."/>
            <person name="Eisen J.A."/>
            <person name="Chaturvedi V."/>
        </authorList>
    </citation>
    <scope>NUCLEOTIDE SEQUENCE [LARGE SCALE GENOMIC DNA]</scope>
    <source>
        <strain evidence="6 7">15S00501</strain>
    </source>
</reference>
<dbReference type="InterPro" id="IPR036390">
    <property type="entry name" value="WH_DNA-bd_sf"/>
</dbReference>
<dbReference type="GO" id="GO:0043565">
    <property type="term" value="F:sequence-specific DNA binding"/>
    <property type="evidence" value="ECO:0007669"/>
    <property type="project" value="TreeGrafter"/>
</dbReference>
<dbReference type="CDD" id="cd08422">
    <property type="entry name" value="PBP2_CrgA_like"/>
    <property type="match status" value="1"/>
</dbReference>
<dbReference type="OrthoDB" id="9786526at2"/>
<sequence>MNQFEMMSLFILVAELGSFAAAAHQRGVARSVVTRQIAALEEHLGVQLIARSTRRQALTSAGKKYLEHCKAIIDLVQRSEAELNEEQIKPTGNVRISLPLSFGLRHLSDLLMQFAHKYPDIHLDLEYSDRMVDVAAEGFDVAVRIANELALSDIVRKIGECQLLFVASPDYIARAGEPMCLEELAEHECLQYSHYSRWMFSENGKNTSIQLKGRIKANNGDALAKAAAAGMGISLMPDFIAHDYLLAQTLVELRHLEPQPPVGIYVVLPSNSYIPERVRLLVDYLSEQLMRSSRFTLSR</sequence>
<dbReference type="Proteomes" id="UP000189369">
    <property type="component" value="Chromosome"/>
</dbReference>
<proteinExistence type="inferred from homology"/>
<dbReference type="InterPro" id="IPR000847">
    <property type="entry name" value="LysR_HTH_N"/>
</dbReference>
<keyword evidence="2" id="KW-0805">Transcription regulation</keyword>
<dbReference type="Pfam" id="PF03466">
    <property type="entry name" value="LysR_substrate"/>
    <property type="match status" value="1"/>
</dbReference>
<dbReference type="InterPro" id="IPR058163">
    <property type="entry name" value="LysR-type_TF_proteobact-type"/>
</dbReference>
<evidence type="ECO:0000256" key="2">
    <source>
        <dbReference type="ARBA" id="ARBA00023015"/>
    </source>
</evidence>
<dbReference type="EMBL" id="CP019697">
    <property type="protein sequence ID" value="AQS50607.1"/>
    <property type="molecule type" value="Genomic_DNA"/>
</dbReference>
<dbReference type="PROSITE" id="PS50931">
    <property type="entry name" value="HTH_LYSR"/>
    <property type="match status" value="1"/>
</dbReference>
<dbReference type="STRING" id="643674.PAEH1_01840"/>
<dbReference type="GO" id="GO:0006351">
    <property type="term" value="P:DNA-templated transcription"/>
    <property type="evidence" value="ECO:0007669"/>
    <property type="project" value="TreeGrafter"/>
</dbReference>
<dbReference type="Gene3D" id="3.40.190.290">
    <property type="match status" value="1"/>
</dbReference>